<gene>
    <name evidence="3" type="ORF">ESZ48_11840</name>
</gene>
<protein>
    <submittedName>
        <fullName evidence="3">HlyD family efflux transporter periplasmic adaptor subunit</fullName>
    </submittedName>
</protein>
<dbReference type="PANTHER" id="PTHR32347">
    <property type="entry name" value="EFFLUX SYSTEM COMPONENT YKNX-RELATED"/>
    <property type="match status" value="1"/>
</dbReference>
<dbReference type="Proteomes" id="UP000289792">
    <property type="component" value="Unassembled WGS sequence"/>
</dbReference>
<evidence type="ECO:0000313" key="4">
    <source>
        <dbReference type="Proteomes" id="UP000289792"/>
    </source>
</evidence>
<dbReference type="InterPro" id="IPR050465">
    <property type="entry name" value="UPF0194_transport"/>
</dbReference>
<sequence length="299" mass="33034">MNYYNYILGLSIVATSLFSCSNSNGKADGYGNFEATEITVSAENTGKLMQFEVSEGDQLLKDKFIGYIDTIPLALKREQLEVSKAVISSKSKGVLSQINVLNAQLKTANTNKARTENLIKDNAGTQKQLDDVHGQIEVIKNQIRSVEIQNAPVVNELKSIDVQLKQIDDQIEKSKIINPINGTVLTKYAEPNEITAFGKPLYKIADLGTMQLRVYISETQLANIKIGQDVTVKIDDADTMKSYEGKISWIASEAEFTPKIIQTKEERVALVYAVKVDVVNDGSLKIGMPAELWIQSPTL</sequence>
<keyword evidence="2" id="KW-0175">Coiled coil</keyword>
<dbReference type="Gene3D" id="2.40.30.170">
    <property type="match status" value="1"/>
</dbReference>
<proteinExistence type="predicted"/>
<dbReference type="InterPro" id="IPR030190">
    <property type="entry name" value="MacA_alpha-hairpin_sf"/>
</dbReference>
<dbReference type="GO" id="GO:0030313">
    <property type="term" value="C:cell envelope"/>
    <property type="evidence" value="ECO:0007669"/>
    <property type="project" value="UniProtKB-SubCell"/>
</dbReference>
<accession>A0A4V1LMU2</accession>
<dbReference type="RefSeq" id="WP_129017696.1">
    <property type="nucleotide sequence ID" value="NZ_SDDZ01000006.1"/>
</dbReference>
<dbReference type="Gene3D" id="6.10.140.1990">
    <property type="match status" value="1"/>
</dbReference>
<comment type="caution">
    <text evidence="3">The sequence shown here is derived from an EMBL/GenBank/DDBJ whole genome shotgun (WGS) entry which is preliminary data.</text>
</comment>
<dbReference type="OrthoDB" id="9778236at2"/>
<dbReference type="SUPFAM" id="SSF111369">
    <property type="entry name" value="HlyD-like secretion proteins"/>
    <property type="match status" value="1"/>
</dbReference>
<reference evidence="3 4" key="1">
    <citation type="submission" date="2019-01" db="EMBL/GenBank/DDBJ databases">
        <title>Genome sequence of the Antarctic species Gelidibacter gilvus ACAM 158(T).</title>
        <authorList>
            <person name="Bowman J.P."/>
        </authorList>
    </citation>
    <scope>NUCLEOTIDE SEQUENCE [LARGE SCALE GENOMIC DNA]</scope>
    <source>
        <strain evidence="3 4">IC158</strain>
    </source>
</reference>
<evidence type="ECO:0000256" key="1">
    <source>
        <dbReference type="ARBA" id="ARBA00004196"/>
    </source>
</evidence>
<dbReference type="EMBL" id="SDDZ01000006">
    <property type="protein sequence ID" value="RXJ49686.1"/>
    <property type="molecule type" value="Genomic_DNA"/>
</dbReference>
<dbReference type="GO" id="GO:1990195">
    <property type="term" value="C:macrolide transmembrane transporter complex"/>
    <property type="evidence" value="ECO:0007669"/>
    <property type="project" value="InterPro"/>
</dbReference>
<dbReference type="GO" id="GO:0019898">
    <property type="term" value="C:extrinsic component of membrane"/>
    <property type="evidence" value="ECO:0007669"/>
    <property type="project" value="InterPro"/>
</dbReference>
<dbReference type="PANTHER" id="PTHR32347:SF23">
    <property type="entry name" value="BLL5650 PROTEIN"/>
    <property type="match status" value="1"/>
</dbReference>
<dbReference type="GO" id="GO:1990961">
    <property type="term" value="P:xenobiotic detoxification by transmembrane export across the plasma membrane"/>
    <property type="evidence" value="ECO:0007669"/>
    <property type="project" value="InterPro"/>
</dbReference>
<keyword evidence="4" id="KW-1185">Reference proteome</keyword>
<organism evidence="3 4">
    <name type="scientific">Gelidibacter gilvus</name>
    <dbReference type="NCBI Taxonomy" id="59602"/>
    <lineage>
        <taxon>Bacteria</taxon>
        <taxon>Pseudomonadati</taxon>
        <taxon>Bacteroidota</taxon>
        <taxon>Flavobacteriia</taxon>
        <taxon>Flavobacteriales</taxon>
        <taxon>Flavobacteriaceae</taxon>
        <taxon>Gelidibacter</taxon>
    </lineage>
</organism>
<dbReference type="AlphaFoldDB" id="A0A4V1LMU2"/>
<evidence type="ECO:0000313" key="3">
    <source>
        <dbReference type="EMBL" id="RXJ49686.1"/>
    </source>
</evidence>
<comment type="subcellular location">
    <subcellularLocation>
        <location evidence="1">Cell envelope</location>
    </subcellularLocation>
</comment>
<name>A0A4V1LMU2_9FLAO</name>
<evidence type="ECO:0000256" key="2">
    <source>
        <dbReference type="ARBA" id="ARBA00023054"/>
    </source>
</evidence>